<proteinExistence type="predicted"/>
<evidence type="ECO:0000313" key="2">
    <source>
        <dbReference type="EMBL" id="KKL79263.1"/>
    </source>
</evidence>
<evidence type="ECO:0000256" key="1">
    <source>
        <dbReference type="SAM" id="Phobius"/>
    </source>
</evidence>
<gene>
    <name evidence="2" type="ORF">LCGC14_2016570</name>
</gene>
<keyword evidence="1" id="KW-0812">Transmembrane</keyword>
<reference evidence="2" key="1">
    <citation type="journal article" date="2015" name="Nature">
        <title>Complex archaea that bridge the gap between prokaryotes and eukaryotes.</title>
        <authorList>
            <person name="Spang A."/>
            <person name="Saw J.H."/>
            <person name="Jorgensen S.L."/>
            <person name="Zaremba-Niedzwiedzka K."/>
            <person name="Martijn J."/>
            <person name="Lind A.E."/>
            <person name="van Eijk R."/>
            <person name="Schleper C."/>
            <person name="Guy L."/>
            <person name="Ettema T.J."/>
        </authorList>
    </citation>
    <scope>NUCLEOTIDE SEQUENCE</scope>
</reference>
<dbReference type="EMBL" id="LAZR01023221">
    <property type="protein sequence ID" value="KKL79263.1"/>
    <property type="molecule type" value="Genomic_DNA"/>
</dbReference>
<protein>
    <submittedName>
        <fullName evidence="2">Uncharacterized protein</fullName>
    </submittedName>
</protein>
<sequence>MKIKNKVNMRNLIEETPLKMGKKAQAIGIRELVTTLAVAGILFIVGVLIFSKVDASIDTSGFTAAQNTTVDTIRTTVLDSFELGVISLIVLAAVVILAVLFTLGSQ</sequence>
<dbReference type="AlphaFoldDB" id="A0A0F9EYV8"/>
<feature type="transmembrane region" description="Helical" evidence="1">
    <location>
        <begin position="32"/>
        <end position="50"/>
    </location>
</feature>
<accession>A0A0F9EYV8</accession>
<feature type="transmembrane region" description="Helical" evidence="1">
    <location>
        <begin position="83"/>
        <end position="103"/>
    </location>
</feature>
<name>A0A0F9EYV8_9ZZZZ</name>
<keyword evidence="1" id="KW-1133">Transmembrane helix</keyword>
<comment type="caution">
    <text evidence="2">The sequence shown here is derived from an EMBL/GenBank/DDBJ whole genome shotgun (WGS) entry which is preliminary data.</text>
</comment>
<keyword evidence="1" id="KW-0472">Membrane</keyword>
<organism evidence="2">
    <name type="scientific">marine sediment metagenome</name>
    <dbReference type="NCBI Taxonomy" id="412755"/>
    <lineage>
        <taxon>unclassified sequences</taxon>
        <taxon>metagenomes</taxon>
        <taxon>ecological metagenomes</taxon>
    </lineage>
</organism>